<name>A0A1I2A0X8_9BACI</name>
<dbReference type="AlphaFoldDB" id="A0A1I2A0X8"/>
<organism evidence="2 3">
    <name type="scientific">Alteribacillus iranensis</name>
    <dbReference type="NCBI Taxonomy" id="930128"/>
    <lineage>
        <taxon>Bacteria</taxon>
        <taxon>Bacillati</taxon>
        <taxon>Bacillota</taxon>
        <taxon>Bacilli</taxon>
        <taxon>Bacillales</taxon>
        <taxon>Bacillaceae</taxon>
        <taxon>Alteribacillus</taxon>
    </lineage>
</organism>
<feature type="transmembrane region" description="Helical" evidence="1">
    <location>
        <begin position="141"/>
        <end position="163"/>
    </location>
</feature>
<reference evidence="2 3" key="1">
    <citation type="submission" date="2016-10" db="EMBL/GenBank/DDBJ databases">
        <authorList>
            <person name="de Groot N.N."/>
        </authorList>
    </citation>
    <scope>NUCLEOTIDE SEQUENCE [LARGE SCALE GENOMIC DNA]</scope>
    <source>
        <strain evidence="2 3">DSM 23995</strain>
    </source>
</reference>
<dbReference type="PANTHER" id="PTHR35531:SF1">
    <property type="entry name" value="INNER MEMBRANE PROTEIN YBCI-RELATED"/>
    <property type="match status" value="1"/>
</dbReference>
<dbReference type="STRING" id="930128.SAMN05192532_101524"/>
<evidence type="ECO:0000313" key="2">
    <source>
        <dbReference type="EMBL" id="SFE36583.1"/>
    </source>
</evidence>
<dbReference type="PANTHER" id="PTHR35531">
    <property type="entry name" value="INNER MEMBRANE PROTEIN YBCI-RELATED"/>
    <property type="match status" value="1"/>
</dbReference>
<protein>
    <submittedName>
        <fullName evidence="2">Inner membrane protein</fullName>
    </submittedName>
</protein>
<evidence type="ECO:0000256" key="1">
    <source>
        <dbReference type="SAM" id="Phobius"/>
    </source>
</evidence>
<keyword evidence="1" id="KW-0472">Membrane</keyword>
<dbReference type="Proteomes" id="UP000199516">
    <property type="component" value="Unassembled WGS sequence"/>
</dbReference>
<keyword evidence="1" id="KW-0812">Transmembrane</keyword>
<proteinExistence type="predicted"/>
<dbReference type="InterPro" id="IPR007404">
    <property type="entry name" value="YdjM-like"/>
</dbReference>
<keyword evidence="1" id="KW-1133">Transmembrane helix</keyword>
<dbReference type="RefSeq" id="WP_091656947.1">
    <property type="nucleotide sequence ID" value="NZ_FONT01000001.1"/>
</dbReference>
<feature type="transmembrane region" description="Helical" evidence="1">
    <location>
        <begin position="76"/>
        <end position="97"/>
    </location>
</feature>
<sequence>MNAGTHAIGAIATGTFYLTISSLPITTIYSPEGIVFTASALAGGLLPDICQPFSWIGRRTGILSKLIGKIFGHRTITHSILFVFFMYLVVEGIPGVYGTAIQAGLLSGIISHILLDMLTTRGVAILYPIKYNVSFPVTTKTGSIFGEGLISLLMLGWIIYYAMGLA</sequence>
<dbReference type="EMBL" id="FONT01000001">
    <property type="protein sequence ID" value="SFE36583.1"/>
    <property type="molecule type" value="Genomic_DNA"/>
</dbReference>
<dbReference type="OrthoDB" id="5459053at2"/>
<keyword evidence="3" id="KW-1185">Reference proteome</keyword>
<dbReference type="Pfam" id="PF04307">
    <property type="entry name" value="YdjM"/>
    <property type="match status" value="1"/>
</dbReference>
<feature type="transmembrane region" description="Helical" evidence="1">
    <location>
        <begin position="109"/>
        <end position="129"/>
    </location>
</feature>
<accession>A0A1I2A0X8</accession>
<evidence type="ECO:0000313" key="3">
    <source>
        <dbReference type="Proteomes" id="UP000199516"/>
    </source>
</evidence>
<feature type="transmembrane region" description="Helical" evidence="1">
    <location>
        <begin position="7"/>
        <end position="28"/>
    </location>
</feature>
<feature type="transmembrane region" description="Helical" evidence="1">
    <location>
        <begin position="34"/>
        <end position="56"/>
    </location>
</feature>
<gene>
    <name evidence="2" type="ORF">SAMN05192532_101524</name>
</gene>